<dbReference type="EMBL" id="DQ399060">
    <property type="protein sequence ID" value="ABD60283.1"/>
    <property type="molecule type" value="mRNA"/>
</dbReference>
<keyword evidence="5" id="KW-0804">Transcription</keyword>
<evidence type="ECO:0000256" key="2">
    <source>
        <dbReference type="ARBA" id="ARBA00022737"/>
    </source>
</evidence>
<dbReference type="Pfam" id="PF00249">
    <property type="entry name" value="Myb_DNA-binding"/>
    <property type="match status" value="2"/>
</dbReference>
<protein>
    <submittedName>
        <fullName evidence="9">R2R3-MYB transcription factor MYB2</fullName>
    </submittedName>
</protein>
<feature type="domain" description="HTH myb-type" evidence="8">
    <location>
        <begin position="66"/>
        <end position="116"/>
    </location>
</feature>
<keyword evidence="6" id="KW-0539">Nucleus</keyword>
<dbReference type="PANTHER" id="PTHR47997">
    <property type="entry name" value="MYB DOMAIN PROTEIN 55"/>
    <property type="match status" value="1"/>
</dbReference>
<dbReference type="InterPro" id="IPR001005">
    <property type="entry name" value="SANT/Myb"/>
</dbReference>
<feature type="domain" description="Myb-like" evidence="7">
    <location>
        <begin position="9"/>
        <end position="61"/>
    </location>
</feature>
<reference evidence="9" key="1">
    <citation type="journal article" date="2007" name="BMC Plant Biol.">
        <title>Conifer R2R3-MYB transcription factors: sequence analyses and gene expression in wood-forming tissues of white spruce (Picea glauca).</title>
        <authorList>
            <person name="Bedon F."/>
            <person name="Grima-Pettenati J."/>
            <person name="Mackay J."/>
        </authorList>
    </citation>
    <scope>NUCLEOTIDE SEQUENCE</scope>
</reference>
<dbReference type="SMART" id="SM00717">
    <property type="entry name" value="SANT"/>
    <property type="match status" value="2"/>
</dbReference>
<keyword evidence="2" id="KW-0677">Repeat</keyword>
<evidence type="ECO:0000256" key="5">
    <source>
        <dbReference type="ARBA" id="ARBA00023163"/>
    </source>
</evidence>
<evidence type="ECO:0000259" key="8">
    <source>
        <dbReference type="PROSITE" id="PS51294"/>
    </source>
</evidence>
<dbReference type="FunFam" id="1.10.10.60:FF:000348">
    <property type="entry name" value="Transcription factor MYB26"/>
    <property type="match status" value="1"/>
</dbReference>
<evidence type="ECO:0000313" key="9">
    <source>
        <dbReference type="EMBL" id="ABD60283.1"/>
    </source>
</evidence>
<evidence type="ECO:0000256" key="4">
    <source>
        <dbReference type="ARBA" id="ARBA00023125"/>
    </source>
</evidence>
<dbReference type="PROSITE" id="PS51294">
    <property type="entry name" value="HTH_MYB"/>
    <property type="match status" value="2"/>
</dbReference>
<feature type="domain" description="HTH myb-type" evidence="8">
    <location>
        <begin position="9"/>
        <end position="65"/>
    </location>
</feature>
<accession>Q27IN8</accession>
<evidence type="ECO:0000256" key="6">
    <source>
        <dbReference type="ARBA" id="ARBA00023242"/>
    </source>
</evidence>
<dbReference type="SUPFAM" id="SSF46689">
    <property type="entry name" value="Homeodomain-like"/>
    <property type="match status" value="1"/>
</dbReference>
<sequence>MGRHLCCNQQKVKRGLWSPDEDEKLINYITKYGYGCWSEVPEKSGLQRCGKSCRLRWINYLRPDIRRGNFSPNEEKLIIHLHTMVGNRWAYIASHLPGRTDNEIKNYWNSWIKKKLAKAEIISKNIEASKVHNNLPQFLFEESATLGNENKLLKSEMNTDGHAAPQSHVLPSKETCETFPLWDYKMINHSTARNSQYEMEDSKTALTIDSLLIRTDSETGPIREFNTWDPSGILINSSSKNCKNSDFQYILQRDNGQQVQGLPVSNTWHGYSSLNPIEGSFYYNPNSESSNGVHTTSSINESDFMRSLDMGPLIYSHHETLDPADHANVATMWESGSSPNGVDLGYSECLYSGEQYNHATENSCSYLPPLYDVSEESAAIDIKHSGNNSLRYLEQIQSNEINISQEMDAIQQIFEQNSSLVTTIQYCLGSHSPVSDSHHLHHRPQDAFD</sequence>
<dbReference type="FunFam" id="1.10.10.60:FF:000185">
    <property type="entry name" value="MYB transcription factor"/>
    <property type="match status" value="1"/>
</dbReference>
<organism evidence="9">
    <name type="scientific">Pinus taeda</name>
    <name type="common">Loblolly pine</name>
    <dbReference type="NCBI Taxonomy" id="3352"/>
    <lineage>
        <taxon>Eukaryota</taxon>
        <taxon>Viridiplantae</taxon>
        <taxon>Streptophyta</taxon>
        <taxon>Embryophyta</taxon>
        <taxon>Tracheophyta</taxon>
        <taxon>Spermatophyta</taxon>
        <taxon>Pinopsida</taxon>
        <taxon>Pinidae</taxon>
        <taxon>Conifers I</taxon>
        <taxon>Pinales</taxon>
        <taxon>Pinaceae</taxon>
        <taxon>Pinus</taxon>
        <taxon>Pinus subgen. Pinus</taxon>
    </lineage>
</organism>
<keyword evidence="3" id="KW-0805">Transcription regulation</keyword>
<dbReference type="InterPro" id="IPR017930">
    <property type="entry name" value="Myb_dom"/>
</dbReference>
<dbReference type="CDD" id="cd00167">
    <property type="entry name" value="SANT"/>
    <property type="match status" value="2"/>
</dbReference>
<dbReference type="Gene3D" id="1.10.10.60">
    <property type="entry name" value="Homeodomain-like"/>
    <property type="match status" value="2"/>
</dbReference>
<dbReference type="PANTHER" id="PTHR47997:SF31">
    <property type="entry name" value="MYB TRANSCRIPTION FACTOR"/>
    <property type="match status" value="1"/>
</dbReference>
<evidence type="ECO:0000256" key="3">
    <source>
        <dbReference type="ARBA" id="ARBA00023015"/>
    </source>
</evidence>
<dbReference type="PROSITE" id="PS50090">
    <property type="entry name" value="MYB_LIKE"/>
    <property type="match status" value="2"/>
</dbReference>
<proteinExistence type="evidence at transcript level"/>
<comment type="subcellular location">
    <subcellularLocation>
        <location evidence="1">Nucleus</location>
    </subcellularLocation>
</comment>
<dbReference type="InterPro" id="IPR009057">
    <property type="entry name" value="Homeodomain-like_sf"/>
</dbReference>
<keyword evidence="4" id="KW-0238">DNA-binding</keyword>
<dbReference type="GO" id="GO:0003677">
    <property type="term" value="F:DNA binding"/>
    <property type="evidence" value="ECO:0007669"/>
    <property type="project" value="UniProtKB-KW"/>
</dbReference>
<dbReference type="AlphaFoldDB" id="Q27IN8"/>
<dbReference type="GO" id="GO:0005634">
    <property type="term" value="C:nucleus"/>
    <property type="evidence" value="ECO:0007669"/>
    <property type="project" value="UniProtKB-SubCell"/>
</dbReference>
<feature type="domain" description="Myb-like" evidence="7">
    <location>
        <begin position="62"/>
        <end position="112"/>
    </location>
</feature>
<evidence type="ECO:0000256" key="1">
    <source>
        <dbReference type="ARBA" id="ARBA00004123"/>
    </source>
</evidence>
<dbReference type="InterPro" id="IPR051953">
    <property type="entry name" value="Plant_SW-associated_TFs"/>
</dbReference>
<evidence type="ECO:0000259" key="7">
    <source>
        <dbReference type="PROSITE" id="PS50090"/>
    </source>
</evidence>
<name>Q27IN8_PINTA</name>